<comment type="caution">
    <text evidence="1">The sequence shown here is derived from an EMBL/GenBank/DDBJ whole genome shotgun (WGS) entry which is preliminary data.</text>
</comment>
<evidence type="ECO:0000313" key="2">
    <source>
        <dbReference type="Proteomes" id="UP000430519"/>
    </source>
</evidence>
<dbReference type="RefSeq" id="WP_160981557.1">
    <property type="nucleotide sequence ID" value="NZ_WVHK01000089.1"/>
</dbReference>
<gene>
    <name evidence="1" type="ORF">GLX28_17095</name>
</gene>
<name>A0A6I4YNE8_9DEIO</name>
<dbReference type="Proteomes" id="UP000430519">
    <property type="component" value="Unassembled WGS sequence"/>
</dbReference>
<dbReference type="AlphaFoldDB" id="A0A6I4YNE8"/>
<protein>
    <submittedName>
        <fullName evidence="1">Uncharacterized protein</fullName>
    </submittedName>
</protein>
<proteinExistence type="predicted"/>
<accession>A0A6I4YNE8</accession>
<keyword evidence="2" id="KW-1185">Reference proteome</keyword>
<organism evidence="1 2">
    <name type="scientific">Deinococcus xianganensis</name>
    <dbReference type="NCBI Taxonomy" id="1507289"/>
    <lineage>
        <taxon>Bacteria</taxon>
        <taxon>Thermotogati</taxon>
        <taxon>Deinococcota</taxon>
        <taxon>Deinococci</taxon>
        <taxon>Deinococcales</taxon>
        <taxon>Deinococcaceae</taxon>
        <taxon>Deinococcus</taxon>
    </lineage>
</organism>
<evidence type="ECO:0000313" key="1">
    <source>
        <dbReference type="EMBL" id="MXV21344.1"/>
    </source>
</evidence>
<sequence length="169" mass="19015">MTFDTLDLRWESWDGEEDTVLVLVNGTPLVELVRRWEDVAAQATGERSLAGSYAGLPARFAAEIQTAWLGEPERSNLLSNFVGQRVALLGCECGELLCWPLVARIEMGEREVRWLDFQQPHRAQKEADPLNWQRPPAPFWSYGGFGPFVFERAAYTRAVRSLGLASTDS</sequence>
<reference evidence="1 2" key="1">
    <citation type="submission" date="2019-11" db="EMBL/GenBank/DDBJ databases">
        <title>Genome sequence of Deinococcus xianganensis Y35, AI-2 producing algicidal bacterium, isolated from lake water.</title>
        <authorList>
            <person name="Li Y."/>
        </authorList>
    </citation>
    <scope>NUCLEOTIDE SEQUENCE [LARGE SCALE GENOMIC DNA]</scope>
    <source>
        <strain evidence="1 2">Y35</strain>
    </source>
</reference>
<dbReference type="EMBL" id="WVHK01000089">
    <property type="protein sequence ID" value="MXV21344.1"/>
    <property type="molecule type" value="Genomic_DNA"/>
</dbReference>